<name>A0A833PBK4_ACIBZ</name>
<dbReference type="Pfam" id="PF00171">
    <property type="entry name" value="Aldedh"/>
    <property type="match status" value="1"/>
</dbReference>
<dbReference type="InterPro" id="IPR015590">
    <property type="entry name" value="Aldehyde_DH_dom"/>
</dbReference>
<proteinExistence type="predicted"/>
<evidence type="ECO:0000313" key="4">
    <source>
        <dbReference type="Proteomes" id="UP000490535"/>
    </source>
</evidence>
<evidence type="ECO:0000256" key="1">
    <source>
        <dbReference type="ARBA" id="ARBA00023002"/>
    </source>
</evidence>
<dbReference type="Proteomes" id="UP000490535">
    <property type="component" value="Unassembled WGS sequence"/>
</dbReference>
<comment type="caution">
    <text evidence="3">The sequence shown here is derived from an EMBL/GenBank/DDBJ whole genome shotgun (WGS) entry which is preliminary data.</text>
</comment>
<dbReference type="Gene3D" id="3.40.605.10">
    <property type="entry name" value="Aldehyde Dehydrogenase, Chain A, domain 1"/>
    <property type="match status" value="1"/>
</dbReference>
<evidence type="ECO:0000313" key="3">
    <source>
        <dbReference type="EMBL" id="KAF1018384.1"/>
    </source>
</evidence>
<dbReference type="AlphaFoldDB" id="A0A833PBK4"/>
<reference evidence="4" key="1">
    <citation type="journal article" date="2020" name="MBio">
        <title>Horizontal gene transfer to a defensive symbiont with a reduced genome amongst a multipartite beetle microbiome.</title>
        <authorList>
            <person name="Waterworth S.C."/>
            <person name="Florez L.V."/>
            <person name="Rees E.R."/>
            <person name="Hertweck C."/>
            <person name="Kaltenpoth M."/>
            <person name="Kwan J.C."/>
        </authorList>
    </citation>
    <scope>NUCLEOTIDE SEQUENCE [LARGE SCALE GENOMIC DNA]</scope>
</reference>
<dbReference type="InterPro" id="IPR016161">
    <property type="entry name" value="Ald_DH/histidinol_DH"/>
</dbReference>
<gene>
    <name evidence="3" type="primary">gbsA</name>
    <name evidence="3" type="ORF">GAK29_04256</name>
</gene>
<keyword evidence="1" id="KW-0560">Oxidoreductase</keyword>
<accession>A0A833PBK4</accession>
<dbReference type="InterPro" id="IPR016163">
    <property type="entry name" value="Ald_DH_C"/>
</dbReference>
<evidence type="ECO:0000259" key="2">
    <source>
        <dbReference type="Pfam" id="PF00171"/>
    </source>
</evidence>
<dbReference type="GO" id="GO:0016620">
    <property type="term" value="F:oxidoreductase activity, acting on the aldehyde or oxo group of donors, NAD or NADP as acceptor"/>
    <property type="evidence" value="ECO:0007669"/>
    <property type="project" value="InterPro"/>
</dbReference>
<dbReference type="SUPFAM" id="SSF53720">
    <property type="entry name" value="ALDH-like"/>
    <property type="match status" value="1"/>
</dbReference>
<dbReference type="PANTHER" id="PTHR11699">
    <property type="entry name" value="ALDEHYDE DEHYDROGENASE-RELATED"/>
    <property type="match status" value="1"/>
</dbReference>
<feature type="domain" description="Aldehyde dehydrogenase" evidence="2">
    <location>
        <begin position="10"/>
        <end position="190"/>
    </location>
</feature>
<dbReference type="EMBL" id="WNDP01000177">
    <property type="protein sequence ID" value="KAF1018384.1"/>
    <property type="molecule type" value="Genomic_DNA"/>
</dbReference>
<sequence>MLSLRQTWYGSCCNSGSRILVHTDIAERFTQAVIERSKQVPVGDPLHPDMKVGAITSETQLNIIETAIKNAKTEGASVRLGGARISTTQGMYFQPTIITNVEPSMSIAHEEVFGPVLSILNFSTLEEAITIANQTSYGLSAAVWSKDIDICLQAAKGIHTGTIWINNFLEGFPELPFGGFKASGIGRELSQCRRRLYRTENYSITYRRKNSLVAYSVLMKNFFKLKLERSKRKQYDKDFRY</sequence>
<dbReference type="Gene3D" id="3.40.309.10">
    <property type="entry name" value="Aldehyde Dehydrogenase, Chain A, domain 2"/>
    <property type="match status" value="1"/>
</dbReference>
<dbReference type="InterPro" id="IPR016162">
    <property type="entry name" value="Ald_DH_N"/>
</dbReference>
<protein>
    <submittedName>
        <fullName evidence="3">Betaine aldehyde dehydrogenase</fullName>
    </submittedName>
</protein>
<organism evidence="3 4">
    <name type="scientific">Acinetobacter bereziniae</name>
    <name type="common">Acinetobacter genomosp. 10</name>
    <dbReference type="NCBI Taxonomy" id="106648"/>
    <lineage>
        <taxon>Bacteria</taxon>
        <taxon>Pseudomonadati</taxon>
        <taxon>Pseudomonadota</taxon>
        <taxon>Gammaproteobacteria</taxon>
        <taxon>Moraxellales</taxon>
        <taxon>Moraxellaceae</taxon>
        <taxon>Acinetobacter</taxon>
    </lineage>
</organism>